<proteinExistence type="predicted"/>
<dbReference type="Proteomes" id="UP000465035">
    <property type="component" value="Chromosome"/>
</dbReference>
<dbReference type="Gene3D" id="3.40.50.1820">
    <property type="entry name" value="alpha/beta hydrolase"/>
    <property type="match status" value="1"/>
</dbReference>
<accession>A0A6P1E4E4</accession>
<dbReference type="GeneID" id="69057507"/>
<dbReference type="InterPro" id="IPR000801">
    <property type="entry name" value="Esterase-like"/>
</dbReference>
<dbReference type="PANTHER" id="PTHR48098">
    <property type="entry name" value="ENTEROCHELIN ESTERASE-RELATED"/>
    <property type="match status" value="1"/>
</dbReference>
<dbReference type="SUPFAM" id="SSF53474">
    <property type="entry name" value="alpha/beta-Hydrolases"/>
    <property type="match status" value="1"/>
</dbReference>
<evidence type="ECO:0000313" key="1">
    <source>
        <dbReference type="EMBL" id="QHB51429.1"/>
    </source>
</evidence>
<sequence length="252" mass="28670">MTLLNLTRAWPALQEQTTTHVILPNNIQSDHPLQVLWLFHGLGDSGNGWIRKTNLEVLTKYTNLAVITPEMGRSFYMNMANGLPYWDYLTKEVIPEMRKLLPLSANPKDNFVGGVSMGGFGALKLVFTHPNWFSAAIAISSVVDLSILPELMPDWRGIFNDPIPKHYLEKLASQAPQSSLKKIRFYDCIGDQDFLKADNDSFVTYMKTRLNLNVTYKTSPGDHDWLYWQSVLPDVLTWLLKARLDNGRSVLN</sequence>
<evidence type="ECO:0000313" key="2">
    <source>
        <dbReference type="Proteomes" id="UP000465035"/>
    </source>
</evidence>
<dbReference type="InterPro" id="IPR029058">
    <property type="entry name" value="AB_hydrolase_fold"/>
</dbReference>
<dbReference type="RefSeq" id="WP_035444357.1">
    <property type="nucleotide sequence ID" value="NZ_CABKOL010000106.1"/>
</dbReference>
<protein>
    <submittedName>
        <fullName evidence="1">Acetyl esterase</fullName>
    </submittedName>
</protein>
<dbReference type="InterPro" id="IPR050583">
    <property type="entry name" value="Mycobacterial_A85_antigen"/>
</dbReference>
<dbReference type="GO" id="GO:0016747">
    <property type="term" value="F:acyltransferase activity, transferring groups other than amino-acyl groups"/>
    <property type="evidence" value="ECO:0007669"/>
    <property type="project" value="TreeGrafter"/>
</dbReference>
<name>A0A6P1E4E4_LENHI</name>
<dbReference type="PANTHER" id="PTHR48098:SF1">
    <property type="entry name" value="DIACYLGLYCEROL ACYLTRANSFERASE_MYCOLYLTRANSFERASE AG85A"/>
    <property type="match status" value="1"/>
</dbReference>
<dbReference type="AlphaFoldDB" id="A0A6P1E4E4"/>
<reference evidence="1 2" key="1">
    <citation type="submission" date="2019-12" db="EMBL/GenBank/DDBJ databases">
        <title>Lactobacillus hilgardii FLUB.</title>
        <authorList>
            <person name="Gustaw K."/>
        </authorList>
    </citation>
    <scope>NUCLEOTIDE SEQUENCE [LARGE SCALE GENOMIC DNA]</scope>
    <source>
        <strain evidence="1 2">FLUB</strain>
    </source>
</reference>
<gene>
    <name evidence="1" type="ORF">GQR93_03955</name>
</gene>
<organism evidence="1 2">
    <name type="scientific">Lentilactobacillus hilgardii</name>
    <name type="common">Lactobacillus hilgardii</name>
    <dbReference type="NCBI Taxonomy" id="1588"/>
    <lineage>
        <taxon>Bacteria</taxon>
        <taxon>Bacillati</taxon>
        <taxon>Bacillota</taxon>
        <taxon>Bacilli</taxon>
        <taxon>Lactobacillales</taxon>
        <taxon>Lactobacillaceae</taxon>
        <taxon>Lentilactobacillus</taxon>
    </lineage>
</organism>
<dbReference type="SMR" id="A0A6P1E4E4"/>
<dbReference type="Pfam" id="PF00756">
    <property type="entry name" value="Esterase"/>
    <property type="match status" value="1"/>
</dbReference>
<dbReference type="EMBL" id="CP047121">
    <property type="protein sequence ID" value="QHB51429.1"/>
    <property type="molecule type" value="Genomic_DNA"/>
</dbReference>